<feature type="domain" description="RlmG N-terminal" evidence="8">
    <location>
        <begin position="3"/>
        <end position="194"/>
    </location>
</feature>
<dbReference type="SUPFAM" id="SSF53335">
    <property type="entry name" value="S-adenosyl-L-methionine-dependent methyltransferases"/>
    <property type="match status" value="1"/>
</dbReference>
<keyword evidence="1 6" id="KW-0963">Cytoplasm</keyword>
<dbReference type="EC" id="2.1.1.174" evidence="6"/>
<dbReference type="RefSeq" id="WP_263710769.1">
    <property type="nucleotide sequence ID" value="NZ_JAOWKX010000001.1"/>
</dbReference>
<evidence type="ECO:0000313" key="10">
    <source>
        <dbReference type="Proteomes" id="UP001652504"/>
    </source>
</evidence>
<evidence type="ECO:0000259" key="8">
    <source>
        <dbReference type="Pfam" id="PF26049"/>
    </source>
</evidence>
<dbReference type="PANTHER" id="PTHR47816:SF5">
    <property type="entry name" value="RIBOSOMAL RNA LARGE SUBUNIT METHYLTRANSFERASE G"/>
    <property type="match status" value="1"/>
</dbReference>
<sequence>MNTIFSLLDKSFELTRFPEQLQHESWQAWDAADEYLIEHVENTLSFETVSRIAIFNDDFGALACWFATRITAKGNPVDIDWYSDSYVSRKSCERNLEHNMALSQPHPHPVEFRDCMTLGDQQPDVILLKIPKTTALLEHQLILLQQVVTPDTLIIAAGKVKSIQKSTLGLFEKYLGDTTTSLAKKKARLIFCRRAGDKQHTSPFPTVWQTDDKRLTIHNHANVFARQQLDIGGRLLMNHLPDCRSKRVVDLGCGNGVIGLSVLLDYPDAEVFFVDESHMAIQSAMENVKYNMPERLSQCHFIHSNCLDEFASIGHPSVDIVLCNPPFHQQNAITDHIAWQMFVDAKKYLRRGGQLRIIGNRHLDYPKKLKRLFGGYGVVTSDKKFSILSSLKR</sequence>
<dbReference type="EMBL" id="JAOWKX010000001">
    <property type="protein sequence ID" value="MCV2883573.1"/>
    <property type="molecule type" value="Genomic_DNA"/>
</dbReference>
<keyword evidence="10" id="KW-1185">Reference proteome</keyword>
<evidence type="ECO:0000256" key="5">
    <source>
        <dbReference type="ARBA" id="ARBA00022691"/>
    </source>
</evidence>
<dbReference type="Pfam" id="PF05175">
    <property type="entry name" value="MTS"/>
    <property type="match status" value="1"/>
</dbReference>
<accession>A0ABT3A4P2</accession>
<dbReference type="Proteomes" id="UP001652504">
    <property type="component" value="Unassembled WGS sequence"/>
</dbReference>
<comment type="function">
    <text evidence="6">Specifically methylates the guanine in position 1835 (m2G1835) of 23S rRNA.</text>
</comment>
<dbReference type="GO" id="GO:0008168">
    <property type="term" value="F:methyltransferase activity"/>
    <property type="evidence" value="ECO:0007669"/>
    <property type="project" value="UniProtKB-KW"/>
</dbReference>
<evidence type="ECO:0000256" key="3">
    <source>
        <dbReference type="ARBA" id="ARBA00022603"/>
    </source>
</evidence>
<dbReference type="HAMAP" id="MF_01859">
    <property type="entry name" value="23SrRNA_methyltr_G"/>
    <property type="match status" value="1"/>
</dbReference>
<dbReference type="PANTHER" id="PTHR47816">
    <property type="entry name" value="RIBOSOMAL RNA SMALL SUBUNIT METHYLTRANSFERASE C"/>
    <property type="match status" value="1"/>
</dbReference>
<dbReference type="InterPro" id="IPR046977">
    <property type="entry name" value="RsmC/RlmG"/>
</dbReference>
<reference evidence="9 10" key="1">
    <citation type="submission" date="2022-10" db="EMBL/GenBank/DDBJ databases">
        <title>Aestuariibacter sp. AA17 isolated from Montipora capitata coral fragment.</title>
        <authorList>
            <person name="Emsley S.A."/>
            <person name="Pfannmuller K.M."/>
            <person name="Loughran R.M."/>
            <person name="Shlafstein M."/>
            <person name="Papke E."/>
            <person name="Saw J.H."/>
            <person name="Ushijima B."/>
            <person name="Videau P."/>
        </authorList>
    </citation>
    <scope>NUCLEOTIDE SEQUENCE [LARGE SCALE GENOMIC DNA]</scope>
    <source>
        <strain evidence="9 10">AA17</strain>
    </source>
</reference>
<protein>
    <recommendedName>
        <fullName evidence="6">Ribosomal RNA large subunit methyltransferase G</fullName>
        <ecNumber evidence="6">2.1.1.174</ecNumber>
    </recommendedName>
    <alternativeName>
        <fullName evidence="6">23S rRNA m2G1835 methyltransferase</fullName>
    </alternativeName>
    <alternativeName>
        <fullName evidence="6">rRNA (guanine-N(2)-)-methyltransferase RlmG</fullName>
    </alternativeName>
</protein>
<dbReference type="InterPro" id="IPR058679">
    <property type="entry name" value="RlmG_N"/>
</dbReference>
<gene>
    <name evidence="6" type="primary">rlmG</name>
    <name evidence="9" type="ORF">OE749_02525</name>
</gene>
<keyword evidence="3 6" id="KW-0489">Methyltransferase</keyword>
<keyword evidence="5 6" id="KW-0949">S-adenosyl-L-methionine</keyword>
<dbReference type="GO" id="GO:0032259">
    <property type="term" value="P:methylation"/>
    <property type="evidence" value="ECO:0007669"/>
    <property type="project" value="UniProtKB-KW"/>
</dbReference>
<comment type="subcellular location">
    <subcellularLocation>
        <location evidence="6">Cytoplasm</location>
    </subcellularLocation>
</comment>
<feature type="domain" description="Methyltransferase small" evidence="7">
    <location>
        <begin position="215"/>
        <end position="388"/>
    </location>
</feature>
<comment type="catalytic activity">
    <reaction evidence="6">
        <text>guanosine(1835) in 23S rRNA + S-adenosyl-L-methionine = N(2)-methylguanosine(1835) in 23S rRNA + S-adenosyl-L-homocysteine + H(+)</text>
        <dbReference type="Rhea" id="RHEA:42744"/>
        <dbReference type="Rhea" id="RHEA-COMP:10217"/>
        <dbReference type="Rhea" id="RHEA-COMP:10218"/>
        <dbReference type="ChEBI" id="CHEBI:15378"/>
        <dbReference type="ChEBI" id="CHEBI:57856"/>
        <dbReference type="ChEBI" id="CHEBI:59789"/>
        <dbReference type="ChEBI" id="CHEBI:74269"/>
        <dbReference type="ChEBI" id="CHEBI:74481"/>
        <dbReference type="EC" id="2.1.1.174"/>
    </reaction>
</comment>
<evidence type="ECO:0000256" key="4">
    <source>
        <dbReference type="ARBA" id="ARBA00022679"/>
    </source>
</evidence>
<dbReference type="CDD" id="cd02440">
    <property type="entry name" value="AdoMet_MTases"/>
    <property type="match status" value="1"/>
</dbReference>
<organism evidence="9 10">
    <name type="scientific">Fluctibacter corallii</name>
    <dbReference type="NCBI Taxonomy" id="2984329"/>
    <lineage>
        <taxon>Bacteria</taxon>
        <taxon>Pseudomonadati</taxon>
        <taxon>Pseudomonadota</taxon>
        <taxon>Gammaproteobacteria</taxon>
        <taxon>Alteromonadales</taxon>
        <taxon>Alteromonadaceae</taxon>
        <taxon>Fluctibacter</taxon>
    </lineage>
</organism>
<evidence type="ECO:0000313" key="9">
    <source>
        <dbReference type="EMBL" id="MCV2883573.1"/>
    </source>
</evidence>
<evidence type="ECO:0000256" key="2">
    <source>
        <dbReference type="ARBA" id="ARBA00022552"/>
    </source>
</evidence>
<dbReference type="InterPro" id="IPR007848">
    <property type="entry name" value="Small_mtfrase_dom"/>
</dbReference>
<dbReference type="InterPro" id="IPR002052">
    <property type="entry name" value="DNA_methylase_N6_adenine_CS"/>
</dbReference>
<dbReference type="PIRSF" id="PIRSF037565">
    <property type="entry name" value="RRNA_m2G_Mtase_RsmD_prd"/>
    <property type="match status" value="1"/>
</dbReference>
<keyword evidence="4 6" id="KW-0808">Transferase</keyword>
<comment type="caution">
    <text evidence="9">The sequence shown here is derived from an EMBL/GenBank/DDBJ whole genome shotgun (WGS) entry which is preliminary data.</text>
</comment>
<dbReference type="Gene3D" id="3.40.50.150">
    <property type="entry name" value="Vaccinia Virus protein VP39"/>
    <property type="match status" value="2"/>
</dbReference>
<dbReference type="Pfam" id="PF26049">
    <property type="entry name" value="RLMG_N"/>
    <property type="match status" value="1"/>
</dbReference>
<evidence type="ECO:0000256" key="6">
    <source>
        <dbReference type="HAMAP-Rule" id="MF_01859"/>
    </source>
</evidence>
<evidence type="ECO:0000256" key="1">
    <source>
        <dbReference type="ARBA" id="ARBA00022490"/>
    </source>
</evidence>
<name>A0ABT3A4P2_9ALTE</name>
<keyword evidence="2 6" id="KW-0698">rRNA processing</keyword>
<comment type="similarity">
    <text evidence="6">Belongs to the methyltransferase superfamily. RlmG family.</text>
</comment>
<dbReference type="PROSITE" id="PS00092">
    <property type="entry name" value="N6_MTASE"/>
    <property type="match status" value="1"/>
</dbReference>
<evidence type="ECO:0000259" key="7">
    <source>
        <dbReference type="Pfam" id="PF05175"/>
    </source>
</evidence>
<proteinExistence type="inferred from homology"/>
<dbReference type="InterPro" id="IPR029063">
    <property type="entry name" value="SAM-dependent_MTases_sf"/>
</dbReference>
<dbReference type="InterPro" id="IPR017237">
    <property type="entry name" value="RLMG"/>
</dbReference>